<sequence length="284" mass="32431">MTDGEARRTPELTIDEVLLKAVRSKYLESGDFNGLFIDRRTAEIVRDSAANLVRDGRLQVVSDEDFPNPHIRPWASRRTREQQVGSLEALSDGFGVCLYPTELGMKGVRLPRRFVGRPYETALARGRGALELAYFDFGVLEPYRNDPRYSFGFDDFGADMGVSDEVYFDSTEPERDKVSLSHIGFAYDLSAYDRNDPTSPVIRRVAAFYRDLAQLTAEHQQRWKTYQVPDDGLEPHPVWFGMQMGHWPDGSGPFHRMVAEMENINYLWENAFGTALFMSTTPEH</sequence>
<dbReference type="Proteomes" id="UP000565724">
    <property type="component" value="Unassembled WGS sequence"/>
</dbReference>
<evidence type="ECO:0000313" key="1">
    <source>
        <dbReference type="EMBL" id="NUU16934.1"/>
    </source>
</evidence>
<reference evidence="1 2" key="1">
    <citation type="submission" date="2020-05" db="EMBL/GenBank/DDBJ databases">
        <title>Genome Sequencing of Type Strains.</title>
        <authorList>
            <person name="Lemaire J.F."/>
            <person name="Inderbitzin P."/>
            <person name="Gregorio O.A."/>
            <person name="Collins S.B."/>
            <person name="Wespe N."/>
            <person name="Knight-Connoni V."/>
        </authorList>
    </citation>
    <scope>NUCLEOTIDE SEQUENCE [LARGE SCALE GENOMIC DNA]</scope>
    <source>
        <strain evidence="1 2">ATCC 25174</strain>
    </source>
</reference>
<proteinExistence type="predicted"/>
<protein>
    <submittedName>
        <fullName evidence="1">Uncharacterized protein</fullName>
    </submittedName>
</protein>
<comment type="caution">
    <text evidence="1">The sequence shown here is derived from an EMBL/GenBank/DDBJ whole genome shotgun (WGS) entry which is preliminary data.</text>
</comment>
<dbReference type="AlphaFoldDB" id="A0A7Y5ZZD4"/>
<dbReference type="EMBL" id="JABMCI010000056">
    <property type="protein sequence ID" value="NUU16934.1"/>
    <property type="molecule type" value="Genomic_DNA"/>
</dbReference>
<name>A0A7Y5ZZD4_9CELL</name>
<organism evidence="1 2">
    <name type="scientific">Cellulomonas humilata</name>
    <dbReference type="NCBI Taxonomy" id="144055"/>
    <lineage>
        <taxon>Bacteria</taxon>
        <taxon>Bacillati</taxon>
        <taxon>Actinomycetota</taxon>
        <taxon>Actinomycetes</taxon>
        <taxon>Micrococcales</taxon>
        <taxon>Cellulomonadaceae</taxon>
        <taxon>Cellulomonas</taxon>
    </lineage>
</organism>
<keyword evidence="2" id="KW-1185">Reference proteome</keyword>
<gene>
    <name evidence="1" type="ORF">HP550_06680</name>
</gene>
<dbReference type="RefSeq" id="WP_175346808.1">
    <property type="nucleotide sequence ID" value="NZ_JABMCI010000056.1"/>
</dbReference>
<accession>A0A7Y5ZZD4</accession>
<evidence type="ECO:0000313" key="2">
    <source>
        <dbReference type="Proteomes" id="UP000565724"/>
    </source>
</evidence>